<protein>
    <submittedName>
        <fullName evidence="2">Uncharacterized protein</fullName>
    </submittedName>
</protein>
<proteinExistence type="predicted"/>
<comment type="caution">
    <text evidence="2">The sequence shown here is derived from an EMBL/GenBank/DDBJ whole genome shotgun (WGS) entry which is preliminary data.</text>
</comment>
<organism evidence="2 3">
    <name type="scientific">Xylaria bambusicola</name>
    <dbReference type="NCBI Taxonomy" id="326684"/>
    <lineage>
        <taxon>Eukaryota</taxon>
        <taxon>Fungi</taxon>
        <taxon>Dikarya</taxon>
        <taxon>Ascomycota</taxon>
        <taxon>Pezizomycotina</taxon>
        <taxon>Sordariomycetes</taxon>
        <taxon>Xylariomycetidae</taxon>
        <taxon>Xylariales</taxon>
        <taxon>Xylariaceae</taxon>
        <taxon>Xylaria</taxon>
    </lineage>
</organism>
<dbReference type="EMBL" id="JAWHQM010000012">
    <property type="protein sequence ID" value="KAK5629662.1"/>
    <property type="molecule type" value="Genomic_DNA"/>
</dbReference>
<feature type="compositionally biased region" description="Polar residues" evidence="1">
    <location>
        <begin position="107"/>
        <end position="116"/>
    </location>
</feature>
<accession>A0AAN7Z5Z6</accession>
<name>A0AAN7Z5Z6_9PEZI</name>
<feature type="compositionally biased region" description="Low complexity" evidence="1">
    <location>
        <begin position="70"/>
        <end position="81"/>
    </location>
</feature>
<dbReference type="AlphaFoldDB" id="A0AAN7Z5Z6"/>
<keyword evidence="3" id="KW-1185">Reference proteome</keyword>
<gene>
    <name evidence="2" type="ORF">RRF57_005377</name>
</gene>
<feature type="compositionally biased region" description="Low complexity" evidence="1">
    <location>
        <begin position="32"/>
        <end position="49"/>
    </location>
</feature>
<sequence>MAPIPVYTNSPITAAKPDGVTPKTASSKTHITATPTPTSTSTPATYAAAQPGAVPSLPTATGAVANSARHPTPTTSIASASPAPPHPGSIPVSGVPPPPKFGERYQPPTQVSTTTMPYPEQMAIPGPMVPHSQQRGTSTVIVASSSPYQAHLPSDNLGAESLSHPVGYQQNVNASEFDRYQRAAMEQRELDDSGDGMWGAAKKLAQQTGERLVAVENEVWKKINKE</sequence>
<evidence type="ECO:0000313" key="3">
    <source>
        <dbReference type="Proteomes" id="UP001305414"/>
    </source>
</evidence>
<dbReference type="Proteomes" id="UP001305414">
    <property type="component" value="Unassembled WGS sequence"/>
</dbReference>
<feature type="compositionally biased region" description="Pro residues" evidence="1">
    <location>
        <begin position="82"/>
        <end position="100"/>
    </location>
</feature>
<feature type="region of interest" description="Disordered" evidence="1">
    <location>
        <begin position="1"/>
        <end position="138"/>
    </location>
</feature>
<reference evidence="2 3" key="1">
    <citation type="submission" date="2023-10" db="EMBL/GenBank/DDBJ databases">
        <title>Draft genome sequence of Xylaria bambusicola isolate GMP-LS, the root and basal stem rot pathogen of sugarcane in Indonesia.</title>
        <authorList>
            <person name="Selvaraj P."/>
            <person name="Muralishankar V."/>
            <person name="Muruganantham S."/>
            <person name="Sp S."/>
            <person name="Haryani S."/>
            <person name="Lau K.J.X."/>
            <person name="Naqvi N.I."/>
        </authorList>
    </citation>
    <scope>NUCLEOTIDE SEQUENCE [LARGE SCALE GENOMIC DNA]</scope>
    <source>
        <strain evidence="2">GMP-LS</strain>
    </source>
</reference>
<evidence type="ECO:0000256" key="1">
    <source>
        <dbReference type="SAM" id="MobiDB-lite"/>
    </source>
</evidence>
<evidence type="ECO:0000313" key="2">
    <source>
        <dbReference type="EMBL" id="KAK5629662.1"/>
    </source>
</evidence>